<dbReference type="Proteomes" id="UP000240042">
    <property type="component" value="Unassembled WGS sequence"/>
</dbReference>
<dbReference type="Pfam" id="PF00483">
    <property type="entry name" value="NTP_transferase"/>
    <property type="match status" value="1"/>
</dbReference>
<dbReference type="SUPFAM" id="SSF53448">
    <property type="entry name" value="Nucleotide-diphospho-sugar transferases"/>
    <property type="match status" value="1"/>
</dbReference>
<dbReference type="InterPro" id="IPR005835">
    <property type="entry name" value="NTP_transferase_dom"/>
</dbReference>
<dbReference type="GO" id="GO:0016779">
    <property type="term" value="F:nucleotidyltransferase activity"/>
    <property type="evidence" value="ECO:0007669"/>
    <property type="project" value="UniProtKB-KW"/>
</dbReference>
<evidence type="ECO:0000256" key="1">
    <source>
        <dbReference type="ARBA" id="ARBA00022679"/>
    </source>
</evidence>
<reference evidence="5" key="1">
    <citation type="submission" date="2016-10" db="EMBL/GenBank/DDBJ databases">
        <authorList>
            <person name="Varghese N."/>
            <person name="Submissions S."/>
        </authorList>
    </citation>
    <scope>NUCLEOTIDE SEQUENCE [LARGE SCALE GENOMIC DNA]</scope>
    <source>
        <strain evidence="5">ATCC 43811</strain>
    </source>
</reference>
<dbReference type="PANTHER" id="PTHR43584">
    <property type="entry name" value="NUCLEOTIDYL TRANSFERASE"/>
    <property type="match status" value="1"/>
</dbReference>
<sequence>MVKLIPMAGAGKRFSEQGYTVPKPLLPINGRYMVLSAADALPKSDQTIFICQKDHINQFGLNKALDSYGKIVSIEGVTEGQASTCLEGCINIVPEEELLIGASDNGMIYDADLFEKLKKEADILVFGFKDNPTVLKNPEAYGWIICDENGIISQISVKKPISKTPLNDWAITGAFYFKKSKYFTAAAKEMIYQNRRINNEFYIDECINDAINMGLKVLLMPVKFYICWGTPDDYETYLYWQRFFTKEQPNFLEV</sequence>
<protein>
    <submittedName>
        <fullName evidence="4">Nucleotidyl transferase</fullName>
    </submittedName>
</protein>
<name>A0A1I1D7Z7_BREAD</name>
<evidence type="ECO:0000313" key="5">
    <source>
        <dbReference type="Proteomes" id="UP000240042"/>
    </source>
</evidence>
<dbReference type="EMBL" id="FOKY01000001">
    <property type="protein sequence ID" value="SFB68940.1"/>
    <property type="molecule type" value="Genomic_DNA"/>
</dbReference>
<dbReference type="RefSeq" id="WP_092317412.1">
    <property type="nucleotide sequence ID" value="NZ_FOKY01000001.1"/>
</dbReference>
<keyword evidence="2" id="KW-0548">Nucleotidyltransferase</keyword>
<organism evidence="4 5">
    <name type="scientific">Brevinema andersonii</name>
    <dbReference type="NCBI Taxonomy" id="34097"/>
    <lineage>
        <taxon>Bacteria</taxon>
        <taxon>Pseudomonadati</taxon>
        <taxon>Spirochaetota</taxon>
        <taxon>Spirochaetia</taxon>
        <taxon>Brevinematales</taxon>
        <taxon>Brevinemataceae</taxon>
        <taxon>Brevinema</taxon>
    </lineage>
</organism>
<accession>A0A1I1D7Z7</accession>
<proteinExistence type="predicted"/>
<keyword evidence="1 4" id="KW-0808">Transferase</keyword>
<dbReference type="PANTHER" id="PTHR43584:SF8">
    <property type="entry name" value="N-ACETYLMURAMATE ALPHA-1-PHOSPHATE URIDYLYLTRANSFERASE"/>
    <property type="match status" value="1"/>
</dbReference>
<dbReference type="InterPro" id="IPR050065">
    <property type="entry name" value="GlmU-like"/>
</dbReference>
<feature type="domain" description="Nucleotidyl transferase" evidence="3">
    <location>
        <begin position="7"/>
        <end position="199"/>
    </location>
</feature>
<keyword evidence="5" id="KW-1185">Reference proteome</keyword>
<dbReference type="AlphaFoldDB" id="A0A1I1D7Z7"/>
<dbReference type="InterPro" id="IPR029044">
    <property type="entry name" value="Nucleotide-diphossugar_trans"/>
</dbReference>
<dbReference type="Gene3D" id="3.90.550.10">
    <property type="entry name" value="Spore Coat Polysaccharide Biosynthesis Protein SpsA, Chain A"/>
    <property type="match status" value="1"/>
</dbReference>
<dbReference type="OrthoDB" id="9788272at2"/>
<evidence type="ECO:0000259" key="3">
    <source>
        <dbReference type="Pfam" id="PF00483"/>
    </source>
</evidence>
<gene>
    <name evidence="4" type="ORF">SAMN02745150_00226</name>
</gene>
<dbReference type="STRING" id="34097.SAMN02745150_00226"/>
<evidence type="ECO:0000256" key="2">
    <source>
        <dbReference type="ARBA" id="ARBA00022695"/>
    </source>
</evidence>
<evidence type="ECO:0000313" key="4">
    <source>
        <dbReference type="EMBL" id="SFB68940.1"/>
    </source>
</evidence>